<sequence>MRDKRFALIKRLILQDDWFTVKQLSSNINILEISVENYISKINYTEKDLIESSQKCYIINQ</sequence>
<protein>
    <submittedName>
        <fullName evidence="1">Uncharacterized protein</fullName>
    </submittedName>
</protein>
<dbReference type="AlphaFoldDB" id="A0A1S8T7M8"/>
<dbReference type="EMBL" id="LZZM01000212">
    <property type="protein sequence ID" value="OOM73698.1"/>
    <property type="molecule type" value="Genomic_DNA"/>
</dbReference>
<proteinExistence type="predicted"/>
<dbReference type="STRING" id="29367.CLPUN_44520"/>
<gene>
    <name evidence="1" type="ORF">CLPUN_44520</name>
</gene>
<reference evidence="1 2" key="1">
    <citation type="submission" date="2016-05" db="EMBL/GenBank/DDBJ databases">
        <title>Microbial solvent formation.</title>
        <authorList>
            <person name="Poehlein A."/>
            <person name="Montoya Solano J.D."/>
            <person name="Flitsch S."/>
            <person name="Krabben P."/>
            <person name="Duerre P."/>
            <person name="Daniel R."/>
        </authorList>
    </citation>
    <scope>NUCLEOTIDE SEQUENCE [LARGE SCALE GENOMIC DNA]</scope>
    <source>
        <strain evidence="1 2">DSM 2619</strain>
    </source>
</reference>
<keyword evidence="2" id="KW-1185">Reference proteome</keyword>
<evidence type="ECO:0000313" key="1">
    <source>
        <dbReference type="EMBL" id="OOM73698.1"/>
    </source>
</evidence>
<organism evidence="1 2">
    <name type="scientific">Clostridium puniceum</name>
    <dbReference type="NCBI Taxonomy" id="29367"/>
    <lineage>
        <taxon>Bacteria</taxon>
        <taxon>Bacillati</taxon>
        <taxon>Bacillota</taxon>
        <taxon>Clostridia</taxon>
        <taxon>Eubacteriales</taxon>
        <taxon>Clostridiaceae</taxon>
        <taxon>Clostridium</taxon>
    </lineage>
</organism>
<comment type="caution">
    <text evidence="1">The sequence shown here is derived from an EMBL/GenBank/DDBJ whole genome shotgun (WGS) entry which is preliminary data.</text>
</comment>
<dbReference type="Proteomes" id="UP000190890">
    <property type="component" value="Unassembled WGS sequence"/>
</dbReference>
<accession>A0A1S8T7M8</accession>
<evidence type="ECO:0000313" key="2">
    <source>
        <dbReference type="Proteomes" id="UP000190890"/>
    </source>
</evidence>
<dbReference type="RefSeq" id="WP_077849388.1">
    <property type="nucleotide sequence ID" value="NZ_LZZM01000212.1"/>
</dbReference>
<name>A0A1S8T7M8_9CLOT</name>